<proteinExistence type="predicted"/>
<reference evidence="2 3" key="1">
    <citation type="submission" date="2015-03" db="EMBL/GenBank/DDBJ databases">
        <title>Genomics and transcriptomics of the oil-accumulating basidiomycete yeast T. oleaginosus allow insights into substrate utilization and the diverse evolutionary trajectories of mating systems in fungi.</title>
        <authorList>
            <consortium name="DOE Joint Genome Institute"/>
            <person name="Kourist R."/>
            <person name="Kracht O."/>
            <person name="Bracharz F."/>
            <person name="Lipzen A."/>
            <person name="Nolan M."/>
            <person name="Ohm R."/>
            <person name="Grigoriev I."/>
            <person name="Sun S."/>
            <person name="Heitman J."/>
            <person name="Bruck T."/>
            <person name="Nowrousian M."/>
        </authorList>
    </citation>
    <scope>NUCLEOTIDE SEQUENCE [LARGE SCALE GENOMIC DNA]</scope>
    <source>
        <strain evidence="2 3">IBC0246</strain>
    </source>
</reference>
<evidence type="ECO:0000256" key="1">
    <source>
        <dbReference type="SAM" id="MobiDB-lite"/>
    </source>
</evidence>
<sequence length="140" mass="15653">MTHDWSMPILPDPAELMIASILALAAPGLALTRPSTPTQGDSTPPRSLHNATGRRPGLFPCRHWVTHECRHSLGLLALSGAHNLKRRRRRPRCIARRASNNGQWQRTAQRDGLNCCTARRYLHDCGGEAEEAAGRWLEIY</sequence>
<dbReference type="EMBL" id="KQ087228">
    <property type="protein sequence ID" value="KLT40814.1"/>
    <property type="molecule type" value="Genomic_DNA"/>
</dbReference>
<name>A0A0J1AZQ2_9TREE</name>
<gene>
    <name evidence="2" type="ORF">CC85DRAFT_141024</name>
</gene>
<protein>
    <submittedName>
        <fullName evidence="2">Uncharacterized protein</fullName>
    </submittedName>
</protein>
<accession>A0A0J1AZQ2</accession>
<dbReference type="Proteomes" id="UP000053611">
    <property type="component" value="Unassembled WGS sequence"/>
</dbReference>
<dbReference type="GeneID" id="28980124"/>
<dbReference type="AlphaFoldDB" id="A0A0J1AZQ2"/>
<evidence type="ECO:0000313" key="2">
    <source>
        <dbReference type="EMBL" id="KLT40814.1"/>
    </source>
</evidence>
<feature type="compositionally biased region" description="Polar residues" evidence="1">
    <location>
        <begin position="33"/>
        <end position="45"/>
    </location>
</feature>
<evidence type="ECO:0000313" key="3">
    <source>
        <dbReference type="Proteomes" id="UP000053611"/>
    </source>
</evidence>
<feature type="region of interest" description="Disordered" evidence="1">
    <location>
        <begin position="32"/>
        <end position="52"/>
    </location>
</feature>
<dbReference type="RefSeq" id="XP_018277305.1">
    <property type="nucleotide sequence ID" value="XM_018419521.1"/>
</dbReference>
<keyword evidence="3" id="KW-1185">Reference proteome</keyword>
<organism evidence="2 3">
    <name type="scientific">Cutaneotrichosporon oleaginosum</name>
    <dbReference type="NCBI Taxonomy" id="879819"/>
    <lineage>
        <taxon>Eukaryota</taxon>
        <taxon>Fungi</taxon>
        <taxon>Dikarya</taxon>
        <taxon>Basidiomycota</taxon>
        <taxon>Agaricomycotina</taxon>
        <taxon>Tremellomycetes</taxon>
        <taxon>Trichosporonales</taxon>
        <taxon>Trichosporonaceae</taxon>
        <taxon>Cutaneotrichosporon</taxon>
    </lineage>
</organism>